<accession>A0A7J4IXS3</accession>
<dbReference type="Pfam" id="PF03719">
    <property type="entry name" value="Ribosomal_S5_C"/>
    <property type="match status" value="1"/>
</dbReference>
<reference evidence="14" key="1">
    <citation type="journal article" date="2020" name="bioRxiv">
        <title>A rank-normalized archaeal taxonomy based on genome phylogeny resolves widespread incomplete and uneven classifications.</title>
        <authorList>
            <person name="Rinke C."/>
            <person name="Chuvochina M."/>
            <person name="Mussig A.J."/>
            <person name="Chaumeil P.-A."/>
            <person name="Waite D.W."/>
            <person name="Whitman W.B."/>
            <person name="Parks D.H."/>
            <person name="Hugenholtz P."/>
        </authorList>
    </citation>
    <scope>NUCLEOTIDE SEQUENCE [LARGE SCALE GENOMIC DNA]</scope>
</reference>
<evidence type="ECO:0000256" key="8">
    <source>
        <dbReference type="ARBA" id="ARBA00035519"/>
    </source>
</evidence>
<evidence type="ECO:0000313" key="13">
    <source>
        <dbReference type="EMBL" id="HIH10208.1"/>
    </source>
</evidence>
<comment type="subunit">
    <text evidence="6">Part of the 30S ribosomal subunit. Contacts protein S4.</text>
</comment>
<keyword evidence="4 9" id="KW-0689">Ribosomal protein</keyword>
<evidence type="ECO:0000256" key="5">
    <source>
        <dbReference type="ARBA" id="ARBA00023274"/>
    </source>
</evidence>
<dbReference type="InterPro" id="IPR020568">
    <property type="entry name" value="Ribosomal_Su5_D2-typ_SF"/>
</dbReference>
<feature type="compositionally biased region" description="Basic and acidic residues" evidence="11">
    <location>
        <begin position="10"/>
        <end position="25"/>
    </location>
</feature>
<evidence type="ECO:0000256" key="6">
    <source>
        <dbReference type="ARBA" id="ARBA00025844"/>
    </source>
</evidence>
<dbReference type="InterPro" id="IPR005324">
    <property type="entry name" value="Ribosomal_uS5_C"/>
</dbReference>
<dbReference type="Proteomes" id="UP000565078">
    <property type="component" value="Unassembled WGS sequence"/>
</dbReference>
<dbReference type="NCBIfam" id="NF003125">
    <property type="entry name" value="PRK04044.1"/>
    <property type="match status" value="1"/>
</dbReference>
<evidence type="ECO:0000256" key="1">
    <source>
        <dbReference type="ARBA" id="ARBA00008945"/>
    </source>
</evidence>
<dbReference type="InterPro" id="IPR013810">
    <property type="entry name" value="Ribosomal_uS5_N"/>
</dbReference>
<dbReference type="InterPro" id="IPR047866">
    <property type="entry name" value="Ribosomal_uS5_arc"/>
</dbReference>
<dbReference type="GO" id="GO:0006412">
    <property type="term" value="P:translation"/>
    <property type="evidence" value="ECO:0007669"/>
    <property type="project" value="InterPro"/>
</dbReference>
<dbReference type="FunFam" id="3.30.230.10:FF:000004">
    <property type="entry name" value="40S ribosomal protein S2"/>
    <property type="match status" value="1"/>
</dbReference>
<organism evidence="13 14">
    <name type="scientific">Candidatus Iainarchaeum sp</name>
    <dbReference type="NCBI Taxonomy" id="3101447"/>
    <lineage>
        <taxon>Archaea</taxon>
        <taxon>Candidatus Iainarchaeota</taxon>
        <taxon>Candidatus Iainarchaeia</taxon>
        <taxon>Candidatus Iainarchaeales</taxon>
        <taxon>Candidatus Iainarchaeaceae</taxon>
        <taxon>Candidatus Iainarchaeum</taxon>
    </lineage>
</organism>
<gene>
    <name evidence="13" type="ORF">HA254_06100</name>
</gene>
<keyword evidence="3" id="KW-0694">RNA-binding</keyword>
<dbReference type="InterPro" id="IPR014721">
    <property type="entry name" value="Ribsml_uS5_D2-typ_fold_subgr"/>
</dbReference>
<dbReference type="SUPFAM" id="SSF54211">
    <property type="entry name" value="Ribosomal protein S5 domain 2-like"/>
    <property type="match status" value="1"/>
</dbReference>
<dbReference type="GO" id="GO:0022627">
    <property type="term" value="C:cytosolic small ribosomal subunit"/>
    <property type="evidence" value="ECO:0007669"/>
    <property type="project" value="TreeGrafter"/>
</dbReference>
<evidence type="ECO:0000256" key="4">
    <source>
        <dbReference type="ARBA" id="ARBA00022980"/>
    </source>
</evidence>
<comment type="caution">
    <text evidence="13">The sequence shown here is derived from an EMBL/GenBank/DDBJ whole genome shotgun (WGS) entry which is preliminary data.</text>
</comment>
<evidence type="ECO:0000256" key="11">
    <source>
        <dbReference type="SAM" id="MobiDB-lite"/>
    </source>
</evidence>
<keyword evidence="2" id="KW-0699">rRNA-binding</keyword>
<keyword evidence="5 9" id="KW-0687">Ribonucleoprotein</keyword>
<evidence type="ECO:0000256" key="7">
    <source>
        <dbReference type="ARBA" id="ARBA00035255"/>
    </source>
</evidence>
<comment type="similarity">
    <text evidence="1 10">Belongs to the universal ribosomal protein uS5 family.</text>
</comment>
<evidence type="ECO:0000256" key="10">
    <source>
        <dbReference type="RuleBase" id="RU003823"/>
    </source>
</evidence>
<dbReference type="PANTHER" id="PTHR13718">
    <property type="entry name" value="RIBOSOMAL S SUBUNIT"/>
    <property type="match status" value="1"/>
</dbReference>
<evidence type="ECO:0000256" key="3">
    <source>
        <dbReference type="ARBA" id="ARBA00022884"/>
    </source>
</evidence>
<dbReference type="NCBIfam" id="TIGR01020">
    <property type="entry name" value="uS5_euk_arch"/>
    <property type="match status" value="1"/>
</dbReference>
<dbReference type="PROSITE" id="PS50881">
    <property type="entry name" value="S5_DSRBD"/>
    <property type="match status" value="1"/>
</dbReference>
<protein>
    <recommendedName>
        <fullName evidence="7">Small ribosomal subunit protein uS5</fullName>
    </recommendedName>
    <alternativeName>
        <fullName evidence="8">30S ribosomal protein S5</fullName>
    </alternativeName>
</protein>
<dbReference type="Gene3D" id="3.30.230.10">
    <property type="match status" value="1"/>
</dbReference>
<evidence type="ECO:0000256" key="2">
    <source>
        <dbReference type="ARBA" id="ARBA00022730"/>
    </source>
</evidence>
<evidence type="ECO:0000313" key="14">
    <source>
        <dbReference type="Proteomes" id="UP000565078"/>
    </source>
</evidence>
<evidence type="ECO:0000259" key="12">
    <source>
        <dbReference type="PROSITE" id="PS50881"/>
    </source>
</evidence>
<sequence length="237" mass="26397">MQGRPRRAKRELSSEEIAERREETRERAVDSWVPSTRAGKMVKAGEITSIDDLFAKGLQVMEPEIVDVLLPGCQDKLIEFRKTARITRQGRSFSFRAAVLVGDKDSYIGLGTAKDKERYPAINKATRKAKMAIRKIRKGCGSWECRCRESHSVPFKVEGTSSSVRVMLMPAPKGTGLVVGENIKDVLRYVGIRDVWSKCRGNTASTLDFVAATVNALAATSNVKFSADMARKLEEKR</sequence>
<dbReference type="AlphaFoldDB" id="A0A7J4IXS3"/>
<evidence type="ECO:0000256" key="9">
    <source>
        <dbReference type="PROSITE-ProRule" id="PRU00268"/>
    </source>
</evidence>
<dbReference type="GO" id="GO:0019843">
    <property type="term" value="F:rRNA binding"/>
    <property type="evidence" value="ECO:0007669"/>
    <property type="project" value="UniProtKB-KW"/>
</dbReference>
<name>A0A7J4IXS3_9ARCH</name>
<dbReference type="Pfam" id="PF00333">
    <property type="entry name" value="Ribosomal_S5"/>
    <property type="match status" value="1"/>
</dbReference>
<dbReference type="InterPro" id="IPR005711">
    <property type="entry name" value="Ribosomal_uS5_euk/arc"/>
</dbReference>
<dbReference type="PANTHER" id="PTHR13718:SF4">
    <property type="entry name" value="40S RIBOSOMAL PROTEIN S2"/>
    <property type="match status" value="1"/>
</dbReference>
<feature type="domain" description="S5 DRBM" evidence="12">
    <location>
        <begin position="73"/>
        <end position="136"/>
    </location>
</feature>
<proteinExistence type="inferred from homology"/>
<dbReference type="InterPro" id="IPR000851">
    <property type="entry name" value="Ribosomal_uS5"/>
</dbReference>
<dbReference type="GO" id="GO:0003735">
    <property type="term" value="F:structural constituent of ribosome"/>
    <property type="evidence" value="ECO:0007669"/>
    <property type="project" value="UniProtKB-UniRule"/>
</dbReference>
<dbReference type="SUPFAM" id="SSF54768">
    <property type="entry name" value="dsRNA-binding domain-like"/>
    <property type="match status" value="1"/>
</dbReference>
<dbReference type="EMBL" id="DUGC01000097">
    <property type="protein sequence ID" value="HIH10208.1"/>
    <property type="molecule type" value="Genomic_DNA"/>
</dbReference>
<feature type="region of interest" description="Disordered" evidence="11">
    <location>
        <begin position="1"/>
        <end position="25"/>
    </location>
</feature>
<dbReference type="Gene3D" id="3.30.160.20">
    <property type="match status" value="1"/>
</dbReference>